<dbReference type="EMBL" id="CAEY01000278">
    <property type="status" value="NOT_ANNOTATED_CDS"/>
    <property type="molecule type" value="Genomic_DNA"/>
</dbReference>
<reference evidence="13" key="2">
    <citation type="submission" date="2015-06" db="UniProtKB">
        <authorList>
            <consortium name="EnsemblMetazoa"/>
        </authorList>
    </citation>
    <scope>IDENTIFICATION</scope>
</reference>
<dbReference type="GO" id="GO:0016020">
    <property type="term" value="C:membrane"/>
    <property type="evidence" value="ECO:0007669"/>
    <property type="project" value="UniProtKB-SubCell"/>
</dbReference>
<reference evidence="14" key="1">
    <citation type="submission" date="2011-08" db="EMBL/GenBank/DDBJ databases">
        <authorList>
            <person name="Rombauts S."/>
        </authorList>
    </citation>
    <scope>NUCLEOTIDE SEQUENCE</scope>
    <source>
        <strain evidence="14">London</strain>
    </source>
</reference>
<dbReference type="GO" id="GO:0008270">
    <property type="term" value="F:zinc ion binding"/>
    <property type="evidence" value="ECO:0007669"/>
    <property type="project" value="UniProtKB-UniRule"/>
</dbReference>
<organism evidence="13 14">
    <name type="scientific">Tetranychus urticae</name>
    <name type="common">Two-spotted spider mite</name>
    <dbReference type="NCBI Taxonomy" id="32264"/>
    <lineage>
        <taxon>Eukaryota</taxon>
        <taxon>Metazoa</taxon>
        <taxon>Ecdysozoa</taxon>
        <taxon>Arthropoda</taxon>
        <taxon>Chelicerata</taxon>
        <taxon>Arachnida</taxon>
        <taxon>Acari</taxon>
        <taxon>Acariformes</taxon>
        <taxon>Trombidiformes</taxon>
        <taxon>Prostigmata</taxon>
        <taxon>Eleutherengona</taxon>
        <taxon>Raphignathae</taxon>
        <taxon>Tetranychoidea</taxon>
        <taxon>Tetranychidae</taxon>
        <taxon>Tetranychus</taxon>
    </lineage>
</organism>
<name>T1KNX2_TETUR</name>
<evidence type="ECO:0000256" key="8">
    <source>
        <dbReference type="ARBA" id="ARBA00022989"/>
    </source>
</evidence>
<dbReference type="EnsemblMetazoa" id="tetur16g02510.1">
    <property type="protein sequence ID" value="tetur16g02510.1"/>
    <property type="gene ID" value="tetur16g02510"/>
</dbReference>
<dbReference type="InterPro" id="IPR013083">
    <property type="entry name" value="Znf_RING/FYVE/PHD"/>
</dbReference>
<evidence type="ECO:0000313" key="13">
    <source>
        <dbReference type="EnsemblMetazoa" id="tetur16g02510.1"/>
    </source>
</evidence>
<evidence type="ECO:0000256" key="5">
    <source>
        <dbReference type="ARBA" id="ARBA00022723"/>
    </source>
</evidence>
<proteinExistence type="inferred from homology"/>
<accession>T1KNX2</accession>
<evidence type="ECO:0000256" key="9">
    <source>
        <dbReference type="ARBA" id="ARBA00023136"/>
    </source>
</evidence>
<feature type="domain" description="RING-type" evidence="12">
    <location>
        <begin position="53"/>
        <end position="100"/>
    </location>
</feature>
<dbReference type="Pfam" id="PF25993">
    <property type="entry name" value="zf-B_box_ZFPL1"/>
    <property type="match status" value="1"/>
</dbReference>
<dbReference type="HOGENOM" id="CLU_075387_0_0_1"/>
<evidence type="ECO:0000256" key="1">
    <source>
        <dbReference type="ARBA" id="ARBA00004167"/>
    </source>
</evidence>
<dbReference type="InterPro" id="IPR001841">
    <property type="entry name" value="Znf_RING"/>
</dbReference>
<evidence type="ECO:0000256" key="7">
    <source>
        <dbReference type="ARBA" id="ARBA00022833"/>
    </source>
</evidence>
<sequence>MGLCKCPKRKVTQQFCFEHKVNVCEYCMLTHHSRCIVRPYLQWLEDSSYEPVCGLCQQYLNNEECVRLICYHIFHWNCLNNYANSLPSNTAPGGYSCPNCCKTIFPSTDANTPIANHLKKLLSTVQWSRAGLGLPLIDTPSVSSPTSPRSPVTIEKTNSVKNVQIAPAASTTSLKTQPTHVPVNVNPVSNYVNCDEVNFVTNARKFHHVSSINPSNANTFLDIDEDKYRRKSPLELISKWFRSHNITKHNEGLSLKGWIVIGFLAIFTVFTLAHYFLKLGRENADHDPLLDPHFNPNIRVAQDEE</sequence>
<evidence type="ECO:0000256" key="10">
    <source>
        <dbReference type="PROSITE-ProRule" id="PRU00175"/>
    </source>
</evidence>
<keyword evidence="14" id="KW-1185">Reference proteome</keyword>
<dbReference type="eggNOG" id="KOG3970">
    <property type="taxonomic scope" value="Eukaryota"/>
</dbReference>
<dbReference type="STRING" id="32264.T1KNX2"/>
<evidence type="ECO:0000256" key="2">
    <source>
        <dbReference type="ARBA" id="ARBA00005561"/>
    </source>
</evidence>
<evidence type="ECO:0000256" key="3">
    <source>
        <dbReference type="ARBA" id="ARBA00013701"/>
    </source>
</evidence>
<keyword evidence="6 10" id="KW-0863">Zinc-finger</keyword>
<evidence type="ECO:0000256" key="4">
    <source>
        <dbReference type="ARBA" id="ARBA00022692"/>
    </source>
</evidence>
<dbReference type="Gene3D" id="3.30.40.10">
    <property type="entry name" value="Zinc/RING finger domain, C3HC4 (zinc finger)"/>
    <property type="match status" value="1"/>
</dbReference>
<dbReference type="OMA" id="HDHDYNP"/>
<evidence type="ECO:0000259" key="12">
    <source>
        <dbReference type="PROSITE" id="PS50089"/>
    </source>
</evidence>
<evidence type="ECO:0000313" key="14">
    <source>
        <dbReference type="Proteomes" id="UP000015104"/>
    </source>
</evidence>
<protein>
    <recommendedName>
        <fullName evidence="3 11">Zinc finger protein-like 1 homolog</fullName>
    </recommendedName>
</protein>
<dbReference type="OrthoDB" id="1916590at2759"/>
<dbReference type="SUPFAM" id="SSF57850">
    <property type="entry name" value="RING/U-box"/>
    <property type="match status" value="1"/>
</dbReference>
<dbReference type="InterPro" id="IPR039043">
    <property type="entry name" value="ZFPL1"/>
</dbReference>
<dbReference type="PROSITE" id="PS50089">
    <property type="entry name" value="ZF_RING_2"/>
    <property type="match status" value="1"/>
</dbReference>
<feature type="transmembrane region" description="Helical" evidence="11">
    <location>
        <begin position="257"/>
        <end position="277"/>
    </location>
</feature>
<dbReference type="InterPro" id="IPR058730">
    <property type="entry name" value="U-box_ZFPL1-like"/>
</dbReference>
<dbReference type="PANTHER" id="PTHR12981:SF0">
    <property type="entry name" value="ZINC FINGER PROTEIN-LIKE 1"/>
    <property type="match status" value="1"/>
</dbReference>
<evidence type="ECO:0000256" key="6">
    <source>
        <dbReference type="ARBA" id="ARBA00022771"/>
    </source>
</evidence>
<dbReference type="KEGG" id="tut:107365765"/>
<evidence type="ECO:0000256" key="11">
    <source>
        <dbReference type="RuleBase" id="RU369078"/>
    </source>
</evidence>
<comment type="similarity">
    <text evidence="2 11">Belongs to the ZFPL1 family.</text>
</comment>
<keyword evidence="9 11" id="KW-0472">Membrane</keyword>
<dbReference type="Proteomes" id="UP000015104">
    <property type="component" value="Unassembled WGS sequence"/>
</dbReference>
<gene>
    <name evidence="13" type="primary">107365765</name>
</gene>
<dbReference type="Pfam" id="PF25998">
    <property type="entry name" value="U-box_ZFPL1"/>
    <property type="match status" value="1"/>
</dbReference>
<keyword evidence="7 11" id="KW-0862">Zinc</keyword>
<dbReference type="PANTHER" id="PTHR12981">
    <property type="entry name" value="ZINC FINGER PROTEIN-LIKE 1"/>
    <property type="match status" value="1"/>
</dbReference>
<dbReference type="AlphaFoldDB" id="T1KNX2"/>
<comment type="subcellular location">
    <subcellularLocation>
        <location evidence="1 11">Membrane</location>
        <topology evidence="1 11">Single-pass membrane protein</topology>
    </subcellularLocation>
</comment>
<keyword evidence="5 11" id="KW-0479">Metal-binding</keyword>
<dbReference type="CDD" id="cd16487">
    <property type="entry name" value="mRING-H2-C3DHC3_ZFPL1"/>
    <property type="match status" value="1"/>
</dbReference>
<keyword evidence="4 11" id="KW-0812">Transmembrane</keyword>
<dbReference type="SMART" id="SM00184">
    <property type="entry name" value="RING"/>
    <property type="match status" value="1"/>
</dbReference>
<keyword evidence="8 11" id="KW-1133">Transmembrane helix</keyword>
<dbReference type="InterPro" id="IPR058731">
    <property type="entry name" value="Znf-B_box_ZFPL1-like"/>
</dbReference>
<dbReference type="GO" id="GO:0005794">
    <property type="term" value="C:Golgi apparatus"/>
    <property type="evidence" value="ECO:0007669"/>
    <property type="project" value="TreeGrafter"/>
</dbReference>